<name>A0A917Z2Q2_9ACTN</name>
<dbReference type="RefSeq" id="WP_189125359.1">
    <property type="nucleotide sequence ID" value="NZ_BMNH01000010.1"/>
</dbReference>
<proteinExistence type="predicted"/>
<feature type="region of interest" description="Disordered" evidence="1">
    <location>
        <begin position="170"/>
        <end position="203"/>
    </location>
</feature>
<evidence type="ECO:0000259" key="2">
    <source>
        <dbReference type="Pfam" id="PF06259"/>
    </source>
</evidence>
<comment type="caution">
    <text evidence="3">The sequence shown here is derived from an EMBL/GenBank/DDBJ whole genome shotgun (WGS) entry which is preliminary data.</text>
</comment>
<dbReference type="InterPro" id="IPR010427">
    <property type="entry name" value="DUF1023"/>
</dbReference>
<dbReference type="EMBL" id="BMNH01000010">
    <property type="protein sequence ID" value="GGO71383.1"/>
    <property type="molecule type" value="Genomic_DNA"/>
</dbReference>
<accession>A0A917Z2Q2</accession>
<sequence>MFRHVAAAGLLVFGAVLALPGQQSGRLVRVYGDLATAERVAIIVPGADTTVETFEEDTKRPGGAARAVLAEAARVAPGDRLAVVAWLGYDAPPTWSLGAVTDAAAGQGATALRRTVHDLRTRTAAPIALLCHSYGSVVCAKAVPGLPVADLAVFGSPGIGPLPATVPATTMPEPTPSARVQADGTETERDRSRTAPVEATEAEQSPVRLWAGLGANDWIRWVAGLKAGPLGFDGDPLSQNTRIFETGAIGHSDYFAVGTASLRNLTLIALGRSSQVTPA</sequence>
<reference evidence="3" key="2">
    <citation type="submission" date="2020-09" db="EMBL/GenBank/DDBJ databases">
        <authorList>
            <person name="Sun Q."/>
            <person name="Zhou Y."/>
        </authorList>
    </citation>
    <scope>NUCLEOTIDE SEQUENCE</scope>
    <source>
        <strain evidence="3">CGMCC 4.7368</strain>
    </source>
</reference>
<evidence type="ECO:0000313" key="4">
    <source>
        <dbReference type="Proteomes" id="UP000646523"/>
    </source>
</evidence>
<reference evidence="3" key="1">
    <citation type="journal article" date="2014" name="Int. J. Syst. Evol. Microbiol.">
        <title>Complete genome sequence of Corynebacterium casei LMG S-19264T (=DSM 44701T), isolated from a smear-ripened cheese.</title>
        <authorList>
            <consortium name="US DOE Joint Genome Institute (JGI-PGF)"/>
            <person name="Walter F."/>
            <person name="Albersmeier A."/>
            <person name="Kalinowski J."/>
            <person name="Ruckert C."/>
        </authorList>
    </citation>
    <scope>NUCLEOTIDE SEQUENCE</scope>
    <source>
        <strain evidence="3">CGMCC 4.7368</strain>
    </source>
</reference>
<feature type="domain" description="DUF1023" evidence="2">
    <location>
        <begin position="22"/>
        <end position="160"/>
    </location>
</feature>
<protein>
    <recommendedName>
        <fullName evidence="2">DUF1023 domain-containing protein</fullName>
    </recommendedName>
</protein>
<organism evidence="3 4">
    <name type="scientific">Nonomuraea cavernae</name>
    <dbReference type="NCBI Taxonomy" id="2045107"/>
    <lineage>
        <taxon>Bacteria</taxon>
        <taxon>Bacillati</taxon>
        <taxon>Actinomycetota</taxon>
        <taxon>Actinomycetes</taxon>
        <taxon>Streptosporangiales</taxon>
        <taxon>Streptosporangiaceae</taxon>
        <taxon>Nonomuraea</taxon>
    </lineage>
</organism>
<dbReference type="AlphaFoldDB" id="A0A917Z2Q2"/>
<dbReference type="Proteomes" id="UP000646523">
    <property type="component" value="Unassembled WGS sequence"/>
</dbReference>
<keyword evidence="4" id="KW-1185">Reference proteome</keyword>
<dbReference type="Pfam" id="PF06259">
    <property type="entry name" value="Abhydrolase_8"/>
    <property type="match status" value="1"/>
</dbReference>
<evidence type="ECO:0000256" key="1">
    <source>
        <dbReference type="SAM" id="MobiDB-lite"/>
    </source>
</evidence>
<evidence type="ECO:0000313" key="3">
    <source>
        <dbReference type="EMBL" id="GGO71383.1"/>
    </source>
</evidence>
<gene>
    <name evidence="3" type="ORF">GCM10012289_36990</name>
</gene>